<feature type="domain" description="Knottins-like" evidence="1">
    <location>
        <begin position="9"/>
        <end position="56"/>
    </location>
</feature>
<dbReference type="SUPFAM" id="SSF57095">
    <property type="entry name" value="Scorpion toxin-like"/>
    <property type="match status" value="1"/>
</dbReference>
<keyword evidence="3" id="KW-1185">Reference proteome</keyword>
<protein>
    <recommendedName>
        <fullName evidence="1">Knottins-like domain-containing protein</fullName>
    </recommendedName>
</protein>
<evidence type="ECO:0000313" key="2">
    <source>
        <dbReference type="EMBL" id="KAF8732285.1"/>
    </source>
</evidence>
<dbReference type="GO" id="GO:0006952">
    <property type="term" value="P:defense response"/>
    <property type="evidence" value="ECO:0007669"/>
    <property type="project" value="InterPro"/>
</dbReference>
<dbReference type="Pfam" id="PF00304">
    <property type="entry name" value="Gamma-thionin"/>
    <property type="match status" value="1"/>
</dbReference>
<dbReference type="OrthoDB" id="683455at2759"/>
<dbReference type="InterPro" id="IPR036574">
    <property type="entry name" value="Scorpion_toxin-like_sf"/>
</dbReference>
<dbReference type="Proteomes" id="UP000636709">
    <property type="component" value="Unassembled WGS sequence"/>
</dbReference>
<sequence>MASVGEKNTCRHLSGKYRGWCVNDQSCTAVCKDESSDNIGGVCDDTPDRCYCITNC</sequence>
<dbReference type="Gene3D" id="3.30.30.10">
    <property type="entry name" value="Knottin, scorpion toxin-like"/>
    <property type="match status" value="1"/>
</dbReference>
<reference evidence="2" key="1">
    <citation type="submission" date="2020-07" db="EMBL/GenBank/DDBJ databases">
        <title>Genome sequence and genetic diversity analysis of an under-domesticated orphan crop, white fonio (Digitaria exilis).</title>
        <authorList>
            <person name="Bennetzen J.L."/>
            <person name="Chen S."/>
            <person name="Ma X."/>
            <person name="Wang X."/>
            <person name="Yssel A.E.J."/>
            <person name="Chaluvadi S.R."/>
            <person name="Johnson M."/>
            <person name="Gangashetty P."/>
            <person name="Hamidou F."/>
            <person name="Sanogo M.D."/>
            <person name="Zwaenepoel A."/>
            <person name="Wallace J."/>
            <person name="Van De Peer Y."/>
            <person name="Van Deynze A."/>
        </authorList>
    </citation>
    <scope>NUCLEOTIDE SEQUENCE</scope>
    <source>
        <tissue evidence="2">Leaves</tissue>
    </source>
</reference>
<evidence type="ECO:0000259" key="1">
    <source>
        <dbReference type="SMART" id="SM00505"/>
    </source>
</evidence>
<dbReference type="SMART" id="SM00505">
    <property type="entry name" value="Knot1"/>
    <property type="match status" value="1"/>
</dbReference>
<name>A0A835FA93_9POAL</name>
<proteinExistence type="predicted"/>
<dbReference type="InterPro" id="IPR003614">
    <property type="entry name" value="Knottins"/>
</dbReference>
<dbReference type="EMBL" id="JACEFO010001605">
    <property type="protein sequence ID" value="KAF8732285.1"/>
    <property type="molecule type" value="Genomic_DNA"/>
</dbReference>
<gene>
    <name evidence="2" type="ORF">HU200_016265</name>
</gene>
<dbReference type="AlphaFoldDB" id="A0A835FA93"/>
<comment type="caution">
    <text evidence="2">The sequence shown here is derived from an EMBL/GenBank/DDBJ whole genome shotgun (WGS) entry which is preliminary data.</text>
</comment>
<accession>A0A835FA93</accession>
<organism evidence="2 3">
    <name type="scientific">Digitaria exilis</name>
    <dbReference type="NCBI Taxonomy" id="1010633"/>
    <lineage>
        <taxon>Eukaryota</taxon>
        <taxon>Viridiplantae</taxon>
        <taxon>Streptophyta</taxon>
        <taxon>Embryophyta</taxon>
        <taxon>Tracheophyta</taxon>
        <taxon>Spermatophyta</taxon>
        <taxon>Magnoliopsida</taxon>
        <taxon>Liliopsida</taxon>
        <taxon>Poales</taxon>
        <taxon>Poaceae</taxon>
        <taxon>PACMAD clade</taxon>
        <taxon>Panicoideae</taxon>
        <taxon>Panicodae</taxon>
        <taxon>Paniceae</taxon>
        <taxon>Anthephorinae</taxon>
        <taxon>Digitaria</taxon>
    </lineage>
</organism>
<evidence type="ECO:0000313" key="3">
    <source>
        <dbReference type="Proteomes" id="UP000636709"/>
    </source>
</evidence>